<dbReference type="EMBL" id="JAERQG010000004">
    <property type="protein sequence ID" value="MBL0766880.1"/>
    <property type="molecule type" value="Genomic_DNA"/>
</dbReference>
<dbReference type="Gene3D" id="2.60.40.1120">
    <property type="entry name" value="Carboxypeptidase-like, regulatory domain"/>
    <property type="match status" value="1"/>
</dbReference>
<keyword evidence="6" id="KW-0798">TonB box</keyword>
<evidence type="ECO:0000256" key="9">
    <source>
        <dbReference type="PROSITE-ProRule" id="PRU01360"/>
    </source>
</evidence>
<dbReference type="InterPro" id="IPR010917">
    <property type="entry name" value="TonB_rcpt_CS"/>
</dbReference>
<dbReference type="Gene3D" id="2.40.170.20">
    <property type="entry name" value="TonB-dependent receptor, beta-barrel domain"/>
    <property type="match status" value="1"/>
</dbReference>
<comment type="subcellular location">
    <subcellularLocation>
        <location evidence="1 9">Cell outer membrane</location>
        <topology evidence="1 9">Multi-pass membrane protein</topology>
    </subcellularLocation>
</comment>
<dbReference type="InterPro" id="IPR036942">
    <property type="entry name" value="Beta-barrel_TonB_sf"/>
</dbReference>
<evidence type="ECO:0000256" key="1">
    <source>
        <dbReference type="ARBA" id="ARBA00004571"/>
    </source>
</evidence>
<keyword evidence="2 9" id="KW-0813">Transport</keyword>
<dbReference type="InterPro" id="IPR037066">
    <property type="entry name" value="Plug_dom_sf"/>
</dbReference>
<dbReference type="InterPro" id="IPR039426">
    <property type="entry name" value="TonB-dep_rcpt-like"/>
</dbReference>
<keyword evidence="5 10" id="KW-0732">Signal</keyword>
<feature type="chain" id="PRO_5036953026" evidence="10">
    <location>
        <begin position="25"/>
        <end position="905"/>
    </location>
</feature>
<keyword evidence="7 9" id="KW-0472">Membrane</keyword>
<evidence type="ECO:0000256" key="7">
    <source>
        <dbReference type="ARBA" id="ARBA00023136"/>
    </source>
</evidence>
<dbReference type="PANTHER" id="PTHR30069">
    <property type="entry name" value="TONB-DEPENDENT OUTER MEMBRANE RECEPTOR"/>
    <property type="match status" value="1"/>
</dbReference>
<dbReference type="PANTHER" id="PTHR30069:SF29">
    <property type="entry name" value="HEMOGLOBIN AND HEMOGLOBIN-HAPTOGLOBIN-BINDING PROTEIN 1-RELATED"/>
    <property type="match status" value="1"/>
</dbReference>
<comment type="caution">
    <text evidence="12">The sequence shown here is derived from an EMBL/GenBank/DDBJ whole genome shotgun (WGS) entry which is preliminary data.</text>
</comment>
<evidence type="ECO:0000256" key="2">
    <source>
        <dbReference type="ARBA" id="ARBA00022448"/>
    </source>
</evidence>
<name>A0A937DKF4_9BACT</name>
<comment type="similarity">
    <text evidence="9">Belongs to the TonB-dependent receptor family.</text>
</comment>
<reference evidence="12" key="1">
    <citation type="submission" date="2021-01" db="EMBL/GenBank/DDBJ databases">
        <title>Marivirga sp. nov., isolated from intertidal surface sediments.</title>
        <authorList>
            <person name="Zhang M."/>
        </authorList>
    </citation>
    <scope>NUCLEOTIDE SEQUENCE</scope>
    <source>
        <strain evidence="12">SM1354</strain>
    </source>
</reference>
<evidence type="ECO:0000313" key="12">
    <source>
        <dbReference type="EMBL" id="MBL0766880.1"/>
    </source>
</evidence>
<dbReference type="InterPro" id="IPR008969">
    <property type="entry name" value="CarboxyPept-like_regulatory"/>
</dbReference>
<keyword evidence="3 9" id="KW-1134">Transmembrane beta strand</keyword>
<evidence type="ECO:0000256" key="3">
    <source>
        <dbReference type="ARBA" id="ARBA00022452"/>
    </source>
</evidence>
<gene>
    <name evidence="12" type="ORF">JKP34_16545</name>
</gene>
<keyword evidence="12" id="KW-0675">Receptor</keyword>
<evidence type="ECO:0000313" key="13">
    <source>
        <dbReference type="Proteomes" id="UP000642920"/>
    </source>
</evidence>
<protein>
    <submittedName>
        <fullName evidence="12">TonB-dependent receptor</fullName>
    </submittedName>
</protein>
<evidence type="ECO:0000256" key="4">
    <source>
        <dbReference type="ARBA" id="ARBA00022692"/>
    </source>
</evidence>
<evidence type="ECO:0000256" key="6">
    <source>
        <dbReference type="ARBA" id="ARBA00023077"/>
    </source>
</evidence>
<accession>A0A937DKF4</accession>
<dbReference type="Gene3D" id="2.170.130.10">
    <property type="entry name" value="TonB-dependent receptor, plug domain"/>
    <property type="match status" value="1"/>
</dbReference>
<evidence type="ECO:0000256" key="8">
    <source>
        <dbReference type="ARBA" id="ARBA00023237"/>
    </source>
</evidence>
<keyword evidence="8 9" id="KW-0998">Cell outer membrane</keyword>
<keyword evidence="13" id="KW-1185">Reference proteome</keyword>
<keyword evidence="4 9" id="KW-0812">Transmembrane</keyword>
<proteinExistence type="inferred from homology"/>
<evidence type="ECO:0000256" key="5">
    <source>
        <dbReference type="ARBA" id="ARBA00022729"/>
    </source>
</evidence>
<dbReference type="SUPFAM" id="SSF56935">
    <property type="entry name" value="Porins"/>
    <property type="match status" value="1"/>
</dbReference>
<dbReference type="Proteomes" id="UP000642920">
    <property type="component" value="Unassembled WGS sequence"/>
</dbReference>
<feature type="signal peptide" evidence="10">
    <location>
        <begin position="1"/>
        <end position="24"/>
    </location>
</feature>
<sequence length="905" mass="101506">MKRISSYILSFSLIFAVATSIAVAQNENVVTGQVVDGDTNEPLPGANVVIQGTSIGTTTDIEGNFSLPVPTKSITLEIRFIGFKPYSISLNSDDSKKLGKINLESGIEELSTIEVVASRITRDQPFTYTEVAKKKIQEDLGSRDLPMVLNTAPSVYSTNQGGGSGDARLTVRGFNNQNVGVMINGVPVNDMENGLVYWSNWDGLGDAASSIQVQKGISPVNLAVPSVGGTVNIITDPATRSEGTMIKQEVGSWNFSKTTISHNTGLINDKFAASATVVKKTGDGFAQGLYTDSWAYYMGLSYQINDKNKIEGYVVGAPQTHGQNLYAQNIARYSHDFARSLDSYDPAAFNQYREAGRDFNQNYGGVNPTYSGSQYYEMYKERTTERQSPYYIMERENFYHKPQVNLNYFMNISEKLQWNTVLYWSGGKGGGSGTFGSVATDYSFNGMGVRQWDDEIAQNTGNIDSTYSTSEYASTGIMRNSVNQQDTYGAITKLFYDVNESLSVQIGLDARTASIYHWREVRDLLGGDYYTFTGNDFDTSPNQYMKRLGDKIDYHNVNTVNWLGAYAQGQYQTERVNIFLMGGYTGVKYDYTDFFTQDDNGNELNIVTDNLPGYQVKAGFTYNFSRYFNAYVNGGYISRNPIFDYAIDDGDGVAYDSPENEKITTFEFGAQYAFTNTFVINAAFYNTSWADRTITRNVRQQNGDEDFLFIGGLEQIHTGLELEASFKPIKQLRFDAGASFANWYYANDVSATYTTYEDGSPVEEDFNLYIKDLKVGDAPQSQFFITTEINPISNLSFKIDYRYYDRFYSNFDPLTRTDETDRTQSWQVPSYSVVDFRTFFTIPMKTSDYSIQLFASVFNLFDEVYIQDATDNSRFNAFDGDHDADDAEVFLGLPRNFNAGVTIRF</sequence>
<dbReference type="GO" id="GO:0044718">
    <property type="term" value="P:siderophore transmembrane transport"/>
    <property type="evidence" value="ECO:0007669"/>
    <property type="project" value="TreeGrafter"/>
</dbReference>
<dbReference type="PROSITE" id="PS01156">
    <property type="entry name" value="TONB_DEPENDENT_REC_2"/>
    <property type="match status" value="1"/>
</dbReference>
<organism evidence="12 13">
    <name type="scientific">Marivirga atlantica</name>
    <dbReference type="NCBI Taxonomy" id="1548457"/>
    <lineage>
        <taxon>Bacteria</taxon>
        <taxon>Pseudomonadati</taxon>
        <taxon>Bacteroidota</taxon>
        <taxon>Cytophagia</taxon>
        <taxon>Cytophagales</taxon>
        <taxon>Marivirgaceae</taxon>
        <taxon>Marivirga</taxon>
    </lineage>
</organism>
<dbReference type="InterPro" id="IPR012910">
    <property type="entry name" value="Plug_dom"/>
</dbReference>
<evidence type="ECO:0000259" key="11">
    <source>
        <dbReference type="Pfam" id="PF07715"/>
    </source>
</evidence>
<dbReference type="AlphaFoldDB" id="A0A937DKF4"/>
<dbReference type="GO" id="GO:0015344">
    <property type="term" value="F:siderophore uptake transmembrane transporter activity"/>
    <property type="evidence" value="ECO:0007669"/>
    <property type="project" value="TreeGrafter"/>
</dbReference>
<evidence type="ECO:0000256" key="10">
    <source>
        <dbReference type="SAM" id="SignalP"/>
    </source>
</evidence>
<dbReference type="Pfam" id="PF13715">
    <property type="entry name" value="CarbopepD_reg_2"/>
    <property type="match status" value="1"/>
</dbReference>
<dbReference type="PROSITE" id="PS52016">
    <property type="entry name" value="TONB_DEPENDENT_REC_3"/>
    <property type="match status" value="1"/>
</dbReference>
<dbReference type="RefSeq" id="WP_201923895.1">
    <property type="nucleotide sequence ID" value="NZ_JAERQG010000004.1"/>
</dbReference>
<dbReference type="GO" id="GO:0009279">
    <property type="term" value="C:cell outer membrane"/>
    <property type="evidence" value="ECO:0007669"/>
    <property type="project" value="UniProtKB-SubCell"/>
</dbReference>
<feature type="domain" description="TonB-dependent receptor plug" evidence="11">
    <location>
        <begin position="122"/>
        <end position="229"/>
    </location>
</feature>
<dbReference type="Pfam" id="PF07715">
    <property type="entry name" value="Plug"/>
    <property type="match status" value="1"/>
</dbReference>
<dbReference type="SUPFAM" id="SSF49464">
    <property type="entry name" value="Carboxypeptidase regulatory domain-like"/>
    <property type="match status" value="1"/>
</dbReference>